<reference evidence="2" key="1">
    <citation type="submission" date="2020-10" db="EMBL/GenBank/DDBJ databases">
        <title>Chromosome-scale genome assembly of the Allis shad, Alosa alosa.</title>
        <authorList>
            <person name="Margot Z."/>
            <person name="Christophe K."/>
            <person name="Cabau C."/>
            <person name="Louis A."/>
            <person name="Berthelot C."/>
            <person name="Parey E."/>
            <person name="Roest Crollius H."/>
            <person name="Montfort J."/>
            <person name="Robinson-Rechavi M."/>
            <person name="Bucao C."/>
            <person name="Bouchez O."/>
            <person name="Gislard M."/>
            <person name="Lluch J."/>
            <person name="Milhes M."/>
            <person name="Lampietro C."/>
            <person name="Lopez Roques C."/>
            <person name="Donnadieu C."/>
            <person name="Braasch I."/>
            <person name="Desvignes T."/>
            <person name="Postlethwait J."/>
            <person name="Bobe J."/>
            <person name="Guiguen Y."/>
        </authorList>
    </citation>
    <scope>NUCLEOTIDE SEQUENCE</scope>
    <source>
        <strain evidence="2">M-15738</strain>
        <tissue evidence="2">Blood</tissue>
    </source>
</reference>
<evidence type="ECO:0000313" key="3">
    <source>
        <dbReference type="Proteomes" id="UP000823561"/>
    </source>
</evidence>
<dbReference type="PANTHER" id="PTHR47510">
    <property type="entry name" value="REVERSE TRANSCRIPTASE DOMAIN-CONTAINING PROTEIN"/>
    <property type="match status" value="1"/>
</dbReference>
<gene>
    <name evidence="2" type="ORF">AALO_G00089020</name>
</gene>
<comment type="caution">
    <text evidence="2">The sequence shown here is derived from an EMBL/GenBank/DDBJ whole genome shotgun (WGS) entry which is preliminary data.</text>
</comment>
<dbReference type="PANTHER" id="PTHR47510:SF3">
    <property type="entry name" value="ENDO_EXONUCLEASE_PHOSPHATASE DOMAIN-CONTAINING PROTEIN"/>
    <property type="match status" value="1"/>
</dbReference>
<dbReference type="SUPFAM" id="SSF56672">
    <property type="entry name" value="DNA/RNA polymerases"/>
    <property type="match status" value="1"/>
</dbReference>
<dbReference type="Pfam" id="PF00078">
    <property type="entry name" value="RVT_1"/>
    <property type="match status" value="1"/>
</dbReference>
<dbReference type="Proteomes" id="UP000823561">
    <property type="component" value="Chromosome 6"/>
</dbReference>
<proteinExistence type="predicted"/>
<evidence type="ECO:0000313" key="2">
    <source>
        <dbReference type="EMBL" id="KAG5280428.1"/>
    </source>
</evidence>
<evidence type="ECO:0000259" key="1">
    <source>
        <dbReference type="Pfam" id="PF00078"/>
    </source>
</evidence>
<dbReference type="InterPro" id="IPR043502">
    <property type="entry name" value="DNA/RNA_pol_sf"/>
</dbReference>
<dbReference type="AlphaFoldDB" id="A0AAV6GZ90"/>
<accession>A0AAV6GZ90</accession>
<organism evidence="2 3">
    <name type="scientific">Alosa alosa</name>
    <name type="common">allis shad</name>
    <dbReference type="NCBI Taxonomy" id="278164"/>
    <lineage>
        <taxon>Eukaryota</taxon>
        <taxon>Metazoa</taxon>
        <taxon>Chordata</taxon>
        <taxon>Craniata</taxon>
        <taxon>Vertebrata</taxon>
        <taxon>Euteleostomi</taxon>
        <taxon>Actinopterygii</taxon>
        <taxon>Neopterygii</taxon>
        <taxon>Teleostei</taxon>
        <taxon>Clupei</taxon>
        <taxon>Clupeiformes</taxon>
        <taxon>Clupeoidei</taxon>
        <taxon>Clupeidae</taxon>
        <taxon>Alosa</taxon>
    </lineage>
</organism>
<keyword evidence="3" id="KW-1185">Reference proteome</keyword>
<protein>
    <recommendedName>
        <fullName evidence="1">Reverse transcriptase domain-containing protein</fullName>
    </recommendedName>
</protein>
<dbReference type="EMBL" id="JADWDJ010000006">
    <property type="protein sequence ID" value="KAG5280428.1"/>
    <property type="molecule type" value="Genomic_DNA"/>
</dbReference>
<dbReference type="InterPro" id="IPR000477">
    <property type="entry name" value="RT_dom"/>
</dbReference>
<sequence length="164" mass="18984">MQFSETVRIIYAFQRDLFLWKTCVGLGGGHILYRSAVHLRLRLGQVPTLWKTSCLTPVPKKPHPSELNDFRPVALTSHVMKTMERLVLGMLRPQVRHALDPLQFAYQEKVGVDDAITYLLHRTHSHIDKGKSAVRIMFFDFSSAFNTIQVCEISSCRWVWTLTW</sequence>
<name>A0AAV6GZ90_9TELE</name>
<feature type="domain" description="Reverse transcriptase" evidence="1">
    <location>
        <begin position="58"/>
        <end position="160"/>
    </location>
</feature>